<protein>
    <recommendedName>
        <fullName evidence="7">Efficient mitochondria targeting-associated protein 19</fullName>
    </recommendedName>
</protein>
<comment type="caution">
    <text evidence="9">The sequence shown here is derived from an EMBL/GenBank/DDBJ whole genome shotgun (WGS) entry which is preliminary data.</text>
</comment>
<keyword evidence="3 7" id="KW-0812">Transmembrane</keyword>
<feature type="transmembrane region" description="Helical" evidence="7">
    <location>
        <begin position="104"/>
        <end position="121"/>
    </location>
</feature>
<evidence type="ECO:0000256" key="1">
    <source>
        <dbReference type="ARBA" id="ARBA00004477"/>
    </source>
</evidence>
<comment type="similarity">
    <text evidence="2">Belongs to the TMEM97/sigma-2 receptor family.</text>
</comment>
<gene>
    <name evidence="9" type="ORF">BCR33DRAFT_718526</name>
</gene>
<evidence type="ECO:0000313" key="10">
    <source>
        <dbReference type="Proteomes" id="UP000193642"/>
    </source>
</evidence>
<evidence type="ECO:0000256" key="7">
    <source>
        <dbReference type="PIRNR" id="PIRNR031032"/>
    </source>
</evidence>
<reference evidence="9 10" key="1">
    <citation type="submission" date="2016-07" db="EMBL/GenBank/DDBJ databases">
        <title>Pervasive Adenine N6-methylation of Active Genes in Fungi.</title>
        <authorList>
            <consortium name="DOE Joint Genome Institute"/>
            <person name="Mondo S.J."/>
            <person name="Dannebaum R.O."/>
            <person name="Kuo R.C."/>
            <person name="Labutti K."/>
            <person name="Haridas S."/>
            <person name="Kuo A."/>
            <person name="Salamov A."/>
            <person name="Ahrendt S.R."/>
            <person name="Lipzen A."/>
            <person name="Sullivan W."/>
            <person name="Andreopoulos W.B."/>
            <person name="Clum A."/>
            <person name="Lindquist E."/>
            <person name="Daum C."/>
            <person name="Ramamoorthy G.K."/>
            <person name="Gryganskyi A."/>
            <person name="Culley D."/>
            <person name="Magnuson J.K."/>
            <person name="James T.Y."/>
            <person name="O'Malley M.A."/>
            <person name="Stajich J.E."/>
            <person name="Spatafora J.W."/>
            <person name="Visel A."/>
            <person name="Grigoriev I.V."/>
        </authorList>
    </citation>
    <scope>NUCLEOTIDE SEQUENCE [LARGE SCALE GENOMIC DNA]</scope>
    <source>
        <strain evidence="9 10">JEL800</strain>
    </source>
</reference>
<dbReference type="InterPro" id="IPR033118">
    <property type="entry name" value="EXPERA"/>
</dbReference>
<dbReference type="OrthoDB" id="433124at2759"/>
<evidence type="ECO:0000259" key="8">
    <source>
        <dbReference type="PROSITE" id="PS51751"/>
    </source>
</evidence>
<dbReference type="PROSITE" id="PS51751">
    <property type="entry name" value="EXPERA"/>
    <property type="match status" value="1"/>
</dbReference>
<feature type="transmembrane region" description="Helical" evidence="7">
    <location>
        <begin position="15"/>
        <end position="37"/>
    </location>
</feature>
<evidence type="ECO:0000256" key="3">
    <source>
        <dbReference type="ARBA" id="ARBA00022692"/>
    </source>
</evidence>
<evidence type="ECO:0000256" key="2">
    <source>
        <dbReference type="ARBA" id="ARBA00009096"/>
    </source>
</evidence>
<evidence type="ECO:0000256" key="5">
    <source>
        <dbReference type="ARBA" id="ARBA00022989"/>
    </source>
</evidence>
<dbReference type="Pfam" id="PF05241">
    <property type="entry name" value="EBP"/>
    <property type="match status" value="1"/>
</dbReference>
<dbReference type="InterPro" id="IPR016964">
    <property type="entry name" value="Sigma2_recept"/>
</dbReference>
<dbReference type="PANTHER" id="PTHR31204:SF1">
    <property type="entry name" value="SIGMA INTRACELLULAR RECEPTOR 2"/>
    <property type="match status" value="1"/>
</dbReference>
<feature type="transmembrane region" description="Helical" evidence="7">
    <location>
        <begin position="141"/>
        <end position="159"/>
    </location>
</feature>
<dbReference type="GO" id="GO:0005789">
    <property type="term" value="C:endoplasmic reticulum membrane"/>
    <property type="evidence" value="ECO:0007669"/>
    <property type="project" value="UniProtKB-SubCell"/>
</dbReference>
<dbReference type="EMBL" id="MCGO01000030">
    <property type="protein sequence ID" value="ORY41849.1"/>
    <property type="molecule type" value="Genomic_DNA"/>
</dbReference>
<dbReference type="PIRSF" id="PIRSF031032">
    <property type="entry name" value="TMP_97_prd"/>
    <property type="match status" value="1"/>
</dbReference>
<feature type="transmembrane region" description="Helical" evidence="7">
    <location>
        <begin position="70"/>
        <end position="92"/>
    </location>
</feature>
<evidence type="ECO:0000256" key="4">
    <source>
        <dbReference type="ARBA" id="ARBA00022824"/>
    </source>
</evidence>
<comment type="subcellular location">
    <subcellularLocation>
        <location evidence="1">Endoplasmic reticulum membrane</location>
        <topology evidence="1">Multi-pass membrane protein</topology>
    </subcellularLocation>
</comment>
<evidence type="ECO:0000256" key="6">
    <source>
        <dbReference type="ARBA" id="ARBA00023136"/>
    </source>
</evidence>
<dbReference type="PANTHER" id="PTHR31204">
    <property type="entry name" value="SIGMA INTRACELLULAR RECEPTOR 2"/>
    <property type="match status" value="1"/>
</dbReference>
<feature type="domain" description="EXPERA" evidence="8">
    <location>
        <begin position="13"/>
        <end position="154"/>
    </location>
</feature>
<dbReference type="STRING" id="329046.A0A1Y2C498"/>
<name>A0A1Y2C498_9FUNG</name>
<organism evidence="9 10">
    <name type="scientific">Rhizoclosmatium globosum</name>
    <dbReference type="NCBI Taxonomy" id="329046"/>
    <lineage>
        <taxon>Eukaryota</taxon>
        <taxon>Fungi</taxon>
        <taxon>Fungi incertae sedis</taxon>
        <taxon>Chytridiomycota</taxon>
        <taxon>Chytridiomycota incertae sedis</taxon>
        <taxon>Chytridiomycetes</taxon>
        <taxon>Chytridiales</taxon>
        <taxon>Chytriomycetaceae</taxon>
        <taxon>Rhizoclosmatium</taxon>
    </lineage>
</organism>
<dbReference type="Proteomes" id="UP000193642">
    <property type="component" value="Unassembled WGS sequence"/>
</dbReference>
<proteinExistence type="inferred from homology"/>
<dbReference type="AlphaFoldDB" id="A0A1Y2C498"/>
<evidence type="ECO:0000313" key="9">
    <source>
        <dbReference type="EMBL" id="ORY41849.1"/>
    </source>
</evidence>
<accession>A0A1Y2C498</accession>
<keyword evidence="10" id="KW-1185">Reference proteome</keyword>
<keyword evidence="6 7" id="KW-0472">Membrane</keyword>
<keyword evidence="4 7" id="KW-0256">Endoplasmic reticulum</keyword>
<keyword evidence="5 7" id="KW-1133">Transmembrane helix</keyword>
<dbReference type="InterPro" id="IPR051987">
    <property type="entry name" value="Sigma-2_receptor-like"/>
</dbReference>
<sequence length="172" mass="19849">MSTIRRPLSSRPGDIAIILFFILHIPITILMATQIILPEFTAAYFPSFAIQAAQDYIRDSQDFLVMERALWFQSTVWCEWLVQFPFYVYLIYALVVDSKHVRTAGIVYATHTCTILVPIVYEMVFAENGIQTPAQKMQTVSVYSIWFILPFFILVGMIWRKGPVEGKKAKKE</sequence>